<feature type="non-terminal residue" evidence="1">
    <location>
        <position position="61"/>
    </location>
</feature>
<dbReference type="Proteomes" id="UP000007800">
    <property type="component" value="Unassembled WGS sequence"/>
</dbReference>
<reference evidence="1 2" key="1">
    <citation type="submission" date="2008-07" db="EMBL/GenBank/DDBJ databases">
        <authorList>
            <person name="El-Sayed N."/>
            <person name="Caler E."/>
            <person name="Inman J."/>
            <person name="Amedeo P."/>
            <person name="Hass B."/>
            <person name="Wortman J."/>
        </authorList>
    </citation>
    <scope>NUCLEOTIDE SEQUENCE [LARGE SCALE GENOMIC DNA]</scope>
    <source>
        <strain evidence="2">ATCC 50983 / TXsc</strain>
    </source>
</reference>
<evidence type="ECO:0000313" key="2">
    <source>
        <dbReference type="Proteomes" id="UP000007800"/>
    </source>
</evidence>
<feature type="non-terminal residue" evidence="1">
    <location>
        <position position="1"/>
    </location>
</feature>
<protein>
    <submittedName>
        <fullName evidence="1">Uncharacterized protein</fullName>
    </submittedName>
</protein>
<dbReference type="RefSeq" id="XP_002777526.1">
    <property type="nucleotide sequence ID" value="XM_002777480.1"/>
</dbReference>
<gene>
    <name evidence="1" type="ORF">Pmar_PMAR015789</name>
</gene>
<keyword evidence="2" id="KW-1185">Reference proteome</keyword>
<dbReference type="GeneID" id="9065778"/>
<organism evidence="2">
    <name type="scientific">Perkinsus marinus (strain ATCC 50983 / TXsc)</name>
    <dbReference type="NCBI Taxonomy" id="423536"/>
    <lineage>
        <taxon>Eukaryota</taxon>
        <taxon>Sar</taxon>
        <taxon>Alveolata</taxon>
        <taxon>Perkinsozoa</taxon>
        <taxon>Perkinsea</taxon>
        <taxon>Perkinsida</taxon>
        <taxon>Perkinsidae</taxon>
        <taxon>Perkinsus</taxon>
    </lineage>
</organism>
<dbReference type="EMBL" id="GG678382">
    <property type="protein sequence ID" value="EER09342.1"/>
    <property type="molecule type" value="Genomic_DNA"/>
</dbReference>
<proteinExistence type="predicted"/>
<dbReference type="AlphaFoldDB" id="C5L1Q1"/>
<dbReference type="InParanoid" id="C5L1Q1"/>
<accession>C5L1Q1</accession>
<evidence type="ECO:0000313" key="1">
    <source>
        <dbReference type="EMBL" id="EER09342.1"/>
    </source>
</evidence>
<name>C5L1Q1_PERM5</name>
<sequence>GITNQQREVIMTGLTVRHQQQRLRLLHNLRLYGTIIFSHEKELLRTLTRQLMMVMLSMAWI</sequence>